<organism evidence="1 2">
    <name type="scientific">Castilleja foliolosa</name>
    <dbReference type="NCBI Taxonomy" id="1961234"/>
    <lineage>
        <taxon>Eukaryota</taxon>
        <taxon>Viridiplantae</taxon>
        <taxon>Streptophyta</taxon>
        <taxon>Embryophyta</taxon>
        <taxon>Tracheophyta</taxon>
        <taxon>Spermatophyta</taxon>
        <taxon>Magnoliopsida</taxon>
        <taxon>eudicotyledons</taxon>
        <taxon>Gunneridae</taxon>
        <taxon>Pentapetalae</taxon>
        <taxon>asterids</taxon>
        <taxon>lamiids</taxon>
        <taxon>Lamiales</taxon>
        <taxon>Orobanchaceae</taxon>
        <taxon>Pedicularideae</taxon>
        <taxon>Castillejinae</taxon>
        <taxon>Castilleja</taxon>
    </lineage>
</organism>
<dbReference type="EMBL" id="JAVIJP010000015">
    <property type="protein sequence ID" value="KAL3644141.1"/>
    <property type="molecule type" value="Genomic_DNA"/>
</dbReference>
<name>A0ABD3DTG6_9LAMI</name>
<sequence>MRERERNKSYTNTNRSVDYGSRFSHPLLANRLPLLIEDLGIAVMALPNTRGDKLVVDKKRSFWEIYNADKFLASLSGVVRVDKNPPNRRIPTMRVPNRVSEELIISSKIKPIIFQSKRNIQINVANVKRQVKHQSNTDQCLPMFESLKLQHALQELADLMEPMPETPIVQYDGLKVSNPSIIMILYEINYGHWLEQDEAIQPRY</sequence>
<protein>
    <submittedName>
        <fullName evidence="1">Uncharacterized protein</fullName>
    </submittedName>
</protein>
<reference evidence="2" key="1">
    <citation type="journal article" date="2024" name="IScience">
        <title>Strigolactones Initiate the Formation of Haustorium-like Structures in Castilleja.</title>
        <authorList>
            <person name="Buerger M."/>
            <person name="Peterson D."/>
            <person name="Chory J."/>
        </authorList>
    </citation>
    <scope>NUCLEOTIDE SEQUENCE [LARGE SCALE GENOMIC DNA]</scope>
</reference>
<accession>A0ABD3DTG6</accession>
<keyword evidence="2" id="KW-1185">Reference proteome</keyword>
<dbReference type="Proteomes" id="UP001632038">
    <property type="component" value="Unassembled WGS sequence"/>
</dbReference>
<gene>
    <name evidence="1" type="ORF">CASFOL_012073</name>
</gene>
<evidence type="ECO:0000313" key="1">
    <source>
        <dbReference type="EMBL" id="KAL3644141.1"/>
    </source>
</evidence>
<dbReference type="AlphaFoldDB" id="A0ABD3DTG6"/>
<comment type="caution">
    <text evidence="1">The sequence shown here is derived from an EMBL/GenBank/DDBJ whole genome shotgun (WGS) entry which is preliminary data.</text>
</comment>
<proteinExistence type="predicted"/>
<evidence type="ECO:0000313" key="2">
    <source>
        <dbReference type="Proteomes" id="UP001632038"/>
    </source>
</evidence>